<evidence type="ECO:0000259" key="4">
    <source>
        <dbReference type="Pfam" id="PF13579"/>
    </source>
</evidence>
<dbReference type="Gene3D" id="3.40.50.2000">
    <property type="entry name" value="Glycogen Phosphorylase B"/>
    <property type="match status" value="2"/>
</dbReference>
<name>A0ABV7YKE4_9ACTN</name>
<dbReference type="Proteomes" id="UP001595699">
    <property type="component" value="Unassembled WGS sequence"/>
</dbReference>
<dbReference type="EC" id="2.4.-.-" evidence="5"/>
<dbReference type="InterPro" id="IPR001296">
    <property type="entry name" value="Glyco_trans_1"/>
</dbReference>
<keyword evidence="2 5" id="KW-0808">Transferase</keyword>
<dbReference type="PANTHER" id="PTHR45947:SF3">
    <property type="entry name" value="SULFOQUINOVOSYL TRANSFERASE SQD2"/>
    <property type="match status" value="1"/>
</dbReference>
<proteinExistence type="predicted"/>
<evidence type="ECO:0000259" key="3">
    <source>
        <dbReference type="Pfam" id="PF00534"/>
    </source>
</evidence>
<dbReference type="RefSeq" id="WP_205119187.1">
    <property type="nucleotide sequence ID" value="NZ_JAFBCM010000001.1"/>
</dbReference>
<dbReference type="InterPro" id="IPR028098">
    <property type="entry name" value="Glyco_trans_4-like_N"/>
</dbReference>
<organism evidence="5 6">
    <name type="scientific">Tenggerimyces flavus</name>
    <dbReference type="NCBI Taxonomy" id="1708749"/>
    <lineage>
        <taxon>Bacteria</taxon>
        <taxon>Bacillati</taxon>
        <taxon>Actinomycetota</taxon>
        <taxon>Actinomycetes</taxon>
        <taxon>Propionibacteriales</taxon>
        <taxon>Nocardioidaceae</taxon>
        <taxon>Tenggerimyces</taxon>
    </lineage>
</organism>
<evidence type="ECO:0000256" key="2">
    <source>
        <dbReference type="ARBA" id="ARBA00022679"/>
    </source>
</evidence>
<evidence type="ECO:0000256" key="1">
    <source>
        <dbReference type="ARBA" id="ARBA00022676"/>
    </source>
</evidence>
<dbReference type="EMBL" id="JBHRZH010000036">
    <property type="protein sequence ID" value="MFC3765096.1"/>
    <property type="molecule type" value="Genomic_DNA"/>
</dbReference>
<reference evidence="6" key="1">
    <citation type="journal article" date="2019" name="Int. J. Syst. Evol. Microbiol.">
        <title>The Global Catalogue of Microorganisms (GCM) 10K type strain sequencing project: providing services to taxonomists for standard genome sequencing and annotation.</title>
        <authorList>
            <consortium name="The Broad Institute Genomics Platform"/>
            <consortium name="The Broad Institute Genome Sequencing Center for Infectious Disease"/>
            <person name="Wu L."/>
            <person name="Ma J."/>
        </authorList>
    </citation>
    <scope>NUCLEOTIDE SEQUENCE [LARGE SCALE GENOMIC DNA]</scope>
    <source>
        <strain evidence="6">CGMCC 4.7241</strain>
    </source>
</reference>
<gene>
    <name evidence="5" type="ORF">ACFOUW_29965</name>
</gene>
<sequence length="354" mass="36575">MNLTLLLGPSTGGIGRHVASVARRLSTKDCSIQVVGPAATNDLFHFDADVEFVPLRVPSLAAVRRGRAIFAETDLIHAHGHTAGVVAAAAAPRGVPLVVTWHNDVLAGGLKHGVLSSMQRFVVRRADVVLGASSDLVAEAKALGAESARLAPVAAPALKEATRTRADVRAELGVGDGPLLLAVGRLAPQKSYEVLLGAVARLTDRSPRPALVIAGEGTERAGLTARIEAEGLPVTLLGHRTDVPDLLAAADVFVLSSRWEARALVAQEALRTGVPLVATDAGGIPELVGDAALLVPPGDDAAFAAAVARVLDDPALADTLRTSGQKQAATWPDEDDAADALKELYDELTSGTKP</sequence>
<dbReference type="GO" id="GO:0016757">
    <property type="term" value="F:glycosyltransferase activity"/>
    <property type="evidence" value="ECO:0007669"/>
    <property type="project" value="UniProtKB-KW"/>
</dbReference>
<accession>A0ABV7YKE4</accession>
<dbReference type="Pfam" id="PF00534">
    <property type="entry name" value="Glycos_transf_1"/>
    <property type="match status" value="1"/>
</dbReference>
<comment type="caution">
    <text evidence="5">The sequence shown here is derived from an EMBL/GenBank/DDBJ whole genome shotgun (WGS) entry which is preliminary data.</text>
</comment>
<dbReference type="PANTHER" id="PTHR45947">
    <property type="entry name" value="SULFOQUINOVOSYL TRANSFERASE SQD2"/>
    <property type="match status" value="1"/>
</dbReference>
<dbReference type="SUPFAM" id="SSF53756">
    <property type="entry name" value="UDP-Glycosyltransferase/glycogen phosphorylase"/>
    <property type="match status" value="1"/>
</dbReference>
<dbReference type="Pfam" id="PF13579">
    <property type="entry name" value="Glyco_trans_4_4"/>
    <property type="match status" value="1"/>
</dbReference>
<feature type="domain" description="Glycosyltransferase subfamily 4-like N-terminal" evidence="4">
    <location>
        <begin position="12"/>
        <end position="153"/>
    </location>
</feature>
<evidence type="ECO:0000313" key="6">
    <source>
        <dbReference type="Proteomes" id="UP001595699"/>
    </source>
</evidence>
<keyword evidence="1 5" id="KW-0328">Glycosyltransferase</keyword>
<dbReference type="CDD" id="cd03801">
    <property type="entry name" value="GT4_PimA-like"/>
    <property type="match status" value="1"/>
</dbReference>
<dbReference type="InterPro" id="IPR050194">
    <property type="entry name" value="Glycosyltransferase_grp1"/>
</dbReference>
<protein>
    <submittedName>
        <fullName evidence="5">Glycosyltransferase family 4 protein</fullName>
        <ecNumber evidence="5">2.4.-.-</ecNumber>
    </submittedName>
</protein>
<feature type="domain" description="Glycosyl transferase family 1" evidence="3">
    <location>
        <begin position="170"/>
        <end position="326"/>
    </location>
</feature>
<keyword evidence="6" id="KW-1185">Reference proteome</keyword>
<evidence type="ECO:0000313" key="5">
    <source>
        <dbReference type="EMBL" id="MFC3765096.1"/>
    </source>
</evidence>